<name>A0A812L4Z9_9DINO</name>
<evidence type="ECO:0000313" key="1">
    <source>
        <dbReference type="EMBL" id="CAE7241452.1"/>
    </source>
</evidence>
<comment type="caution">
    <text evidence="1">The sequence shown here is derived from an EMBL/GenBank/DDBJ whole genome shotgun (WGS) entry which is preliminary data.</text>
</comment>
<dbReference type="EMBL" id="CAJNDS010000940">
    <property type="protein sequence ID" value="CAE7241452.1"/>
    <property type="molecule type" value="Genomic_DNA"/>
</dbReference>
<sequence length="88" mass="9802">AEKFPNLLSDLGVNHPGRTSGCSDEFWHFNTLYDGVNVTDLKATSLVHLEGIANGDLQYDAHEPQGQCDTFVYWHSEDSGVSSPMFRQ</sequence>
<evidence type="ECO:0000313" key="2">
    <source>
        <dbReference type="Proteomes" id="UP000604046"/>
    </source>
</evidence>
<organism evidence="1 2">
    <name type="scientific">Symbiodinium natans</name>
    <dbReference type="NCBI Taxonomy" id="878477"/>
    <lineage>
        <taxon>Eukaryota</taxon>
        <taxon>Sar</taxon>
        <taxon>Alveolata</taxon>
        <taxon>Dinophyceae</taxon>
        <taxon>Suessiales</taxon>
        <taxon>Symbiodiniaceae</taxon>
        <taxon>Symbiodinium</taxon>
    </lineage>
</organism>
<protein>
    <submittedName>
        <fullName evidence="1">Uncharacterized protein</fullName>
    </submittedName>
</protein>
<dbReference type="AlphaFoldDB" id="A0A812L4Z9"/>
<reference evidence="1" key="1">
    <citation type="submission" date="2021-02" db="EMBL/GenBank/DDBJ databases">
        <authorList>
            <person name="Dougan E. K."/>
            <person name="Rhodes N."/>
            <person name="Thang M."/>
            <person name="Chan C."/>
        </authorList>
    </citation>
    <scope>NUCLEOTIDE SEQUENCE</scope>
</reference>
<feature type="non-terminal residue" evidence="1">
    <location>
        <position position="1"/>
    </location>
</feature>
<accession>A0A812L4Z9</accession>
<dbReference type="Proteomes" id="UP000604046">
    <property type="component" value="Unassembled WGS sequence"/>
</dbReference>
<gene>
    <name evidence="1" type="ORF">SNAT2548_LOCUS10915</name>
</gene>
<keyword evidence="2" id="KW-1185">Reference proteome</keyword>
<proteinExistence type="predicted"/>